<gene>
    <name evidence="3" type="ORF">G9444_1046</name>
</gene>
<sequence length="196" mass="21348">MIMDAHDWDERYRAVTEPWGIDPAGTVATRIADLQPGTAIDLACGDGRHARWMAGQGWSVTAVDYSSVAIDLARASDLDKAVDWQVGDATTWQPEGVVDLVLVSFLHLEVDELADTLKRVGEWLTPGGRVLYLGHSIENFHRGVGGPPEPTILPGISDLARAAEGSRVYALEHVVRPQDGKTAIDVLLEFGPWEQV</sequence>
<name>A0A6G9CNA8_RHOER</name>
<protein>
    <submittedName>
        <fullName evidence="3">Type 12 methyltransferase</fullName>
    </submittedName>
</protein>
<dbReference type="EMBL" id="CP050124">
    <property type="protein sequence ID" value="QIP38290.1"/>
    <property type="molecule type" value="Genomic_DNA"/>
</dbReference>
<dbReference type="PANTHER" id="PTHR43861:SF3">
    <property type="entry name" value="PUTATIVE (AFU_ORTHOLOGUE AFUA_2G14390)-RELATED"/>
    <property type="match status" value="1"/>
</dbReference>
<dbReference type="SUPFAM" id="SSF53335">
    <property type="entry name" value="S-adenosyl-L-methionine-dependent methyltransferases"/>
    <property type="match status" value="1"/>
</dbReference>
<evidence type="ECO:0000313" key="4">
    <source>
        <dbReference type="Proteomes" id="UP000502345"/>
    </source>
</evidence>
<feature type="domain" description="Methyltransferase" evidence="2">
    <location>
        <begin position="40"/>
        <end position="128"/>
    </location>
</feature>
<evidence type="ECO:0000313" key="3">
    <source>
        <dbReference type="EMBL" id="QIP38290.1"/>
    </source>
</evidence>
<dbReference type="CDD" id="cd02440">
    <property type="entry name" value="AdoMet_MTases"/>
    <property type="match status" value="1"/>
</dbReference>
<dbReference type="PANTHER" id="PTHR43861">
    <property type="entry name" value="TRANS-ACONITATE 2-METHYLTRANSFERASE-RELATED"/>
    <property type="match status" value="1"/>
</dbReference>
<proteinExistence type="predicted"/>
<dbReference type="InterPro" id="IPR029063">
    <property type="entry name" value="SAM-dependent_MTases_sf"/>
</dbReference>
<reference evidence="3 4" key="1">
    <citation type="submission" date="2020-03" db="EMBL/GenBank/DDBJ databases">
        <title>Screen low temperature-resistant strains for efficient degradation of petroleum hydrocarbons under the low temperature.</title>
        <authorList>
            <person name="Wang Y."/>
            <person name="Chen J."/>
        </authorList>
    </citation>
    <scope>NUCLEOTIDE SEQUENCE [LARGE SCALE GENOMIC DNA]</scope>
    <source>
        <strain evidence="3 4">KB1</strain>
    </source>
</reference>
<evidence type="ECO:0000259" key="2">
    <source>
        <dbReference type="Pfam" id="PF13649"/>
    </source>
</evidence>
<keyword evidence="3" id="KW-0489">Methyltransferase</keyword>
<evidence type="ECO:0000256" key="1">
    <source>
        <dbReference type="ARBA" id="ARBA00022679"/>
    </source>
</evidence>
<dbReference type="GO" id="GO:0032259">
    <property type="term" value="P:methylation"/>
    <property type="evidence" value="ECO:0007669"/>
    <property type="project" value="UniProtKB-KW"/>
</dbReference>
<dbReference type="GO" id="GO:0008168">
    <property type="term" value="F:methyltransferase activity"/>
    <property type="evidence" value="ECO:0007669"/>
    <property type="project" value="UniProtKB-KW"/>
</dbReference>
<keyword evidence="1 3" id="KW-0808">Transferase</keyword>
<accession>A0A6G9CNA8</accession>
<dbReference type="Proteomes" id="UP000502345">
    <property type="component" value="Chromosome"/>
</dbReference>
<dbReference type="Gene3D" id="3.40.50.150">
    <property type="entry name" value="Vaccinia Virus protein VP39"/>
    <property type="match status" value="1"/>
</dbReference>
<organism evidence="3 4">
    <name type="scientific">Rhodococcus erythropolis</name>
    <name type="common">Arthrobacter picolinophilus</name>
    <dbReference type="NCBI Taxonomy" id="1833"/>
    <lineage>
        <taxon>Bacteria</taxon>
        <taxon>Bacillati</taxon>
        <taxon>Actinomycetota</taxon>
        <taxon>Actinomycetes</taxon>
        <taxon>Mycobacteriales</taxon>
        <taxon>Nocardiaceae</taxon>
        <taxon>Rhodococcus</taxon>
        <taxon>Rhodococcus erythropolis group</taxon>
    </lineage>
</organism>
<dbReference type="Pfam" id="PF13649">
    <property type="entry name" value="Methyltransf_25"/>
    <property type="match status" value="1"/>
</dbReference>
<dbReference type="AlphaFoldDB" id="A0A6G9CNA8"/>
<dbReference type="InterPro" id="IPR041698">
    <property type="entry name" value="Methyltransf_25"/>
</dbReference>